<dbReference type="InterPro" id="IPR023346">
    <property type="entry name" value="Lysozyme-like_dom_sf"/>
</dbReference>
<comment type="subcellular location">
    <subcellularLocation>
        <location evidence="1">Cell surface</location>
    </subcellularLocation>
</comment>
<dbReference type="EMBL" id="CACRUL010000015">
    <property type="protein sequence ID" value="VYU10148.1"/>
    <property type="molecule type" value="Genomic_DNA"/>
</dbReference>
<name>A0A6N3C545_STROR</name>
<reference evidence="3" key="1">
    <citation type="submission" date="2019-11" db="EMBL/GenBank/DDBJ databases">
        <authorList>
            <person name="Feng L."/>
        </authorList>
    </citation>
    <scope>NUCLEOTIDE SEQUENCE</scope>
    <source>
        <strain evidence="3">SrubneriLFYP117</strain>
    </source>
</reference>
<dbReference type="GO" id="GO:0009986">
    <property type="term" value="C:cell surface"/>
    <property type="evidence" value="ECO:0007669"/>
    <property type="project" value="UniProtKB-SubCell"/>
</dbReference>
<proteinExistence type="predicted"/>
<dbReference type="SUPFAM" id="SSF53955">
    <property type="entry name" value="Lysozyme-like"/>
    <property type="match status" value="1"/>
</dbReference>
<dbReference type="RefSeq" id="WP_125329414.1">
    <property type="nucleotide sequence ID" value="NZ_CACRUL010000015.1"/>
</dbReference>
<evidence type="ECO:0000256" key="1">
    <source>
        <dbReference type="ARBA" id="ARBA00004241"/>
    </source>
</evidence>
<gene>
    <name evidence="3" type="ORF">SRLFYP117_01040</name>
</gene>
<dbReference type="Pfam" id="PF13702">
    <property type="entry name" value="Lysozyme_like"/>
    <property type="match status" value="1"/>
</dbReference>
<evidence type="ECO:0000259" key="2">
    <source>
        <dbReference type="Pfam" id="PF13702"/>
    </source>
</evidence>
<sequence length="200" mass="23095">MMKRIIKIFFCLLLVFFIFKGYQIHRDVKQVMTYRTLVREVLAEEDTGTNEDLILAMIYTETKGKEDDVMQASESATGQTNSITNNKESIRQGIQTLSENLRKAKEKGVDPWTAVQAYNFGQDYIEYVEKNGGKNSLELARKYSKEVVAPSLGNVTGKTYIYLHPISFLHGSELYVNGGNYYYSRLVEMNQFIMKLFSWF</sequence>
<organism evidence="3">
    <name type="scientific">Streptococcus oralis</name>
    <dbReference type="NCBI Taxonomy" id="1303"/>
    <lineage>
        <taxon>Bacteria</taxon>
        <taxon>Bacillati</taxon>
        <taxon>Bacillota</taxon>
        <taxon>Bacilli</taxon>
        <taxon>Lactobacillales</taxon>
        <taxon>Streptococcaceae</taxon>
        <taxon>Streptococcus</taxon>
    </lineage>
</organism>
<dbReference type="Gene3D" id="1.10.530.10">
    <property type="match status" value="1"/>
</dbReference>
<protein>
    <recommendedName>
        <fullName evidence="2">CwlT-like lysozyme domain-containing protein</fullName>
    </recommendedName>
</protein>
<feature type="domain" description="CwlT-like lysozyme" evidence="2">
    <location>
        <begin position="29"/>
        <end position="190"/>
    </location>
</feature>
<evidence type="ECO:0000313" key="3">
    <source>
        <dbReference type="EMBL" id="VYU10148.1"/>
    </source>
</evidence>
<dbReference type="InterPro" id="IPR047194">
    <property type="entry name" value="CwlT-like_lysozyme"/>
</dbReference>
<accession>A0A6N3C545</accession>
<dbReference type="AlphaFoldDB" id="A0A6N3C545"/>
<dbReference type="CDD" id="cd16891">
    <property type="entry name" value="CwlT-like"/>
    <property type="match status" value="1"/>
</dbReference>